<feature type="domain" description="ABC3 transporter permease C-terminal" evidence="8">
    <location>
        <begin position="300"/>
        <end position="412"/>
    </location>
</feature>
<evidence type="ECO:0000259" key="8">
    <source>
        <dbReference type="Pfam" id="PF02687"/>
    </source>
</evidence>
<feature type="transmembrane region" description="Helical" evidence="7">
    <location>
        <begin position="39"/>
        <end position="59"/>
    </location>
</feature>
<sequence length="420" mass="43090">MSGDDARAAPHKIVRSRMSVHDLVTESLAGMLARPGRTLLTVLGTVLGVAALVATLGLAKTAGNQFVSAFDAFSATSVSISNRSNPGGGGQNGRNVSVIPWDAEDRLTRLNGVVAAGTLTRVDTRSSLVSSVPINDPLGQSEFVIDVLATSPGLFETIRATLATGRFFDAGHSERAEPVAILGPGAAARLNINRVDQQPAIFVGDTTLVVIGILADVAKEPSLLDAIIIPDGTARELFRTEAPAEVFVRTEIGAATLIGSQAASALAPNQPERLRVSVPPEPRAARAQTESDVNTLFLALGAVSLLAGAIGIANVTLVSVLERVGEIGLRRAVGATRRHIAAQFLVESAAMGFVGGILGASAGVLVIVVVSASKQWTPVLDAAVPLLAPIAGAAVGLIAGLYPSWRASSLEPVDALRGGT</sequence>
<feature type="transmembrane region" description="Helical" evidence="7">
    <location>
        <begin position="296"/>
        <end position="321"/>
    </location>
</feature>
<keyword evidence="4 7" id="KW-1133">Transmembrane helix</keyword>
<evidence type="ECO:0000256" key="6">
    <source>
        <dbReference type="ARBA" id="ARBA00038076"/>
    </source>
</evidence>
<dbReference type="EMBL" id="UOEK01000287">
    <property type="protein sequence ID" value="VAW04409.1"/>
    <property type="molecule type" value="Genomic_DNA"/>
</dbReference>
<reference evidence="10" key="1">
    <citation type="submission" date="2018-06" db="EMBL/GenBank/DDBJ databases">
        <authorList>
            <person name="Zhirakovskaya E."/>
        </authorList>
    </citation>
    <scope>NUCLEOTIDE SEQUENCE</scope>
</reference>
<evidence type="ECO:0000256" key="7">
    <source>
        <dbReference type="SAM" id="Phobius"/>
    </source>
</evidence>
<evidence type="ECO:0000256" key="4">
    <source>
        <dbReference type="ARBA" id="ARBA00022989"/>
    </source>
</evidence>
<dbReference type="Pfam" id="PF02687">
    <property type="entry name" value="FtsX"/>
    <property type="match status" value="1"/>
</dbReference>
<dbReference type="InterPro" id="IPR025857">
    <property type="entry name" value="MacB_PCD"/>
</dbReference>
<organism evidence="10">
    <name type="scientific">hydrothermal vent metagenome</name>
    <dbReference type="NCBI Taxonomy" id="652676"/>
    <lineage>
        <taxon>unclassified sequences</taxon>
        <taxon>metagenomes</taxon>
        <taxon>ecological metagenomes</taxon>
    </lineage>
</organism>
<gene>
    <name evidence="10" type="ORF">MNBD_ACTINO02-867</name>
</gene>
<comment type="subcellular location">
    <subcellularLocation>
        <location evidence="1">Cell membrane</location>
        <topology evidence="1">Multi-pass membrane protein</topology>
    </subcellularLocation>
</comment>
<feature type="transmembrane region" description="Helical" evidence="7">
    <location>
        <begin position="382"/>
        <end position="402"/>
    </location>
</feature>
<dbReference type="InterPro" id="IPR003838">
    <property type="entry name" value="ABC3_permease_C"/>
</dbReference>
<dbReference type="PANTHER" id="PTHR30572:SF4">
    <property type="entry name" value="ABC TRANSPORTER PERMEASE YTRF"/>
    <property type="match status" value="1"/>
</dbReference>
<evidence type="ECO:0000313" key="10">
    <source>
        <dbReference type="EMBL" id="VAW04409.1"/>
    </source>
</evidence>
<proteinExistence type="inferred from homology"/>
<evidence type="ECO:0000256" key="1">
    <source>
        <dbReference type="ARBA" id="ARBA00004651"/>
    </source>
</evidence>
<name>A0A3B0SVI8_9ZZZZ</name>
<keyword evidence="5 7" id="KW-0472">Membrane</keyword>
<evidence type="ECO:0000256" key="3">
    <source>
        <dbReference type="ARBA" id="ARBA00022692"/>
    </source>
</evidence>
<dbReference type="GO" id="GO:0005886">
    <property type="term" value="C:plasma membrane"/>
    <property type="evidence" value="ECO:0007669"/>
    <property type="project" value="UniProtKB-SubCell"/>
</dbReference>
<comment type="similarity">
    <text evidence="6">Belongs to the ABC-4 integral membrane protein family.</text>
</comment>
<evidence type="ECO:0000259" key="9">
    <source>
        <dbReference type="Pfam" id="PF12704"/>
    </source>
</evidence>
<protein>
    <submittedName>
        <fullName evidence="10">ABC-type antimicrobial peptide transport system, permease component</fullName>
    </submittedName>
</protein>
<dbReference type="PANTHER" id="PTHR30572">
    <property type="entry name" value="MEMBRANE COMPONENT OF TRANSPORTER-RELATED"/>
    <property type="match status" value="1"/>
</dbReference>
<evidence type="ECO:0000256" key="2">
    <source>
        <dbReference type="ARBA" id="ARBA00022475"/>
    </source>
</evidence>
<accession>A0A3B0SVI8</accession>
<keyword evidence="3 7" id="KW-0812">Transmembrane</keyword>
<dbReference type="InterPro" id="IPR050250">
    <property type="entry name" value="Macrolide_Exporter_MacB"/>
</dbReference>
<dbReference type="AlphaFoldDB" id="A0A3B0SVI8"/>
<dbReference type="GO" id="GO:0022857">
    <property type="term" value="F:transmembrane transporter activity"/>
    <property type="evidence" value="ECO:0007669"/>
    <property type="project" value="TreeGrafter"/>
</dbReference>
<dbReference type="Pfam" id="PF12704">
    <property type="entry name" value="MacB_PCD"/>
    <property type="match status" value="1"/>
</dbReference>
<keyword evidence="2" id="KW-1003">Cell membrane</keyword>
<feature type="transmembrane region" description="Helical" evidence="7">
    <location>
        <begin position="342"/>
        <end position="370"/>
    </location>
</feature>
<feature type="domain" description="MacB-like periplasmic core" evidence="9">
    <location>
        <begin position="38"/>
        <end position="254"/>
    </location>
</feature>
<evidence type="ECO:0000256" key="5">
    <source>
        <dbReference type="ARBA" id="ARBA00023136"/>
    </source>
</evidence>